<dbReference type="Proteomes" id="UP000244722">
    <property type="component" value="Unassembled WGS sequence"/>
</dbReference>
<protein>
    <submittedName>
        <fullName evidence="1">Uncharacterized protein</fullName>
    </submittedName>
</protein>
<proteinExistence type="predicted"/>
<comment type="caution">
    <text evidence="1">The sequence shown here is derived from an EMBL/GenBank/DDBJ whole genome shotgun (WGS) entry which is preliminary data.</text>
</comment>
<dbReference type="AlphaFoldDB" id="A0A2T6ZTD5"/>
<accession>A0A2T6ZTD5</accession>
<gene>
    <name evidence="1" type="ORF">B9Z19DRAFT_43523</name>
</gene>
<keyword evidence="2" id="KW-1185">Reference proteome</keyword>
<dbReference type="EMBL" id="NESQ01000109">
    <property type="protein sequence ID" value="PUU78736.1"/>
    <property type="molecule type" value="Genomic_DNA"/>
</dbReference>
<reference evidence="1 2" key="1">
    <citation type="submission" date="2017-04" db="EMBL/GenBank/DDBJ databases">
        <title>Draft genome sequence of Tuber borchii Vittad., a whitish edible truffle.</title>
        <authorList>
            <consortium name="DOE Joint Genome Institute"/>
            <person name="Murat C."/>
            <person name="Kuo A."/>
            <person name="Barry K.W."/>
            <person name="Clum A."/>
            <person name="Dockter R.B."/>
            <person name="Fauchery L."/>
            <person name="Iotti M."/>
            <person name="Kohler A."/>
            <person name="Labutti K."/>
            <person name="Lindquist E.A."/>
            <person name="Lipzen A."/>
            <person name="Ohm R.A."/>
            <person name="Wang M."/>
            <person name="Grigoriev I.V."/>
            <person name="Zambonelli A."/>
            <person name="Martin F.M."/>
        </authorList>
    </citation>
    <scope>NUCLEOTIDE SEQUENCE [LARGE SCALE GENOMIC DNA]</scope>
    <source>
        <strain evidence="1 2">Tbo3840</strain>
    </source>
</reference>
<sequence>MQYHGSHLGFTVSTSTAGRQAGRRTTKRTIVRFRRSFRTTRERGFSSKHVLGSVSHFFSCYNSNRAMRTAMILPPDQLAHSDTSYLLFPDGNDVGLPEFCREGAVPDGWESKKREEEREKGFSLVLFISKLNILWHQDSARALYKYCLYLC</sequence>
<organism evidence="1 2">
    <name type="scientific">Tuber borchii</name>
    <name type="common">White truffle</name>
    <dbReference type="NCBI Taxonomy" id="42251"/>
    <lineage>
        <taxon>Eukaryota</taxon>
        <taxon>Fungi</taxon>
        <taxon>Dikarya</taxon>
        <taxon>Ascomycota</taxon>
        <taxon>Pezizomycotina</taxon>
        <taxon>Pezizomycetes</taxon>
        <taxon>Pezizales</taxon>
        <taxon>Tuberaceae</taxon>
        <taxon>Tuber</taxon>
    </lineage>
</organism>
<evidence type="ECO:0000313" key="2">
    <source>
        <dbReference type="Proteomes" id="UP000244722"/>
    </source>
</evidence>
<name>A0A2T6ZTD5_TUBBO</name>
<evidence type="ECO:0000313" key="1">
    <source>
        <dbReference type="EMBL" id="PUU78736.1"/>
    </source>
</evidence>